<evidence type="ECO:0000313" key="5">
    <source>
        <dbReference type="EMBL" id="SMB87809.1"/>
    </source>
</evidence>
<dbReference type="InterPro" id="IPR001119">
    <property type="entry name" value="SLH_dom"/>
</dbReference>
<feature type="compositionally biased region" description="Gly residues" evidence="2">
    <location>
        <begin position="423"/>
        <end position="435"/>
    </location>
</feature>
<feature type="domain" description="SLH" evidence="4">
    <location>
        <begin position="86"/>
        <end position="149"/>
    </location>
</feature>
<keyword evidence="6" id="KW-1185">Reference proteome</keyword>
<evidence type="ECO:0000256" key="3">
    <source>
        <dbReference type="SAM" id="SignalP"/>
    </source>
</evidence>
<feature type="domain" description="SLH" evidence="4">
    <location>
        <begin position="151"/>
        <end position="211"/>
    </location>
</feature>
<gene>
    <name evidence="5" type="ORF">SAMN00017405_1773</name>
</gene>
<dbReference type="AlphaFoldDB" id="A0A1W1V375"/>
<keyword evidence="1" id="KW-0677">Repeat</keyword>
<evidence type="ECO:0000256" key="1">
    <source>
        <dbReference type="ARBA" id="ARBA00022737"/>
    </source>
</evidence>
<evidence type="ECO:0000259" key="4">
    <source>
        <dbReference type="PROSITE" id="PS51272"/>
    </source>
</evidence>
<dbReference type="OrthoDB" id="2744137at2"/>
<dbReference type="InterPro" id="IPR051465">
    <property type="entry name" value="Cell_Envelope_Struct_Comp"/>
</dbReference>
<dbReference type="Pfam" id="PF00395">
    <property type="entry name" value="SLH"/>
    <property type="match status" value="3"/>
</dbReference>
<organism evidence="5 6">
    <name type="scientific">Desulfonispora thiosulfatigenes DSM 11270</name>
    <dbReference type="NCBI Taxonomy" id="656914"/>
    <lineage>
        <taxon>Bacteria</taxon>
        <taxon>Bacillati</taxon>
        <taxon>Bacillota</taxon>
        <taxon>Clostridia</taxon>
        <taxon>Eubacteriales</taxon>
        <taxon>Peptococcaceae</taxon>
        <taxon>Desulfonispora</taxon>
    </lineage>
</organism>
<feature type="compositionally biased region" description="Basic and acidic residues" evidence="2">
    <location>
        <begin position="402"/>
        <end position="416"/>
    </location>
</feature>
<dbReference type="Gene3D" id="2.60.40.2700">
    <property type="match status" value="1"/>
</dbReference>
<feature type="chain" id="PRO_5012641953" evidence="3">
    <location>
        <begin position="28"/>
        <end position="1219"/>
    </location>
</feature>
<feature type="domain" description="SLH" evidence="4">
    <location>
        <begin position="27"/>
        <end position="85"/>
    </location>
</feature>
<dbReference type="Proteomes" id="UP000192731">
    <property type="component" value="Unassembled WGS sequence"/>
</dbReference>
<dbReference type="EMBL" id="FWWT01000014">
    <property type="protein sequence ID" value="SMB87809.1"/>
    <property type="molecule type" value="Genomic_DNA"/>
</dbReference>
<accession>A0A1W1V375</accession>
<evidence type="ECO:0000256" key="2">
    <source>
        <dbReference type="SAM" id="MobiDB-lite"/>
    </source>
</evidence>
<sequence length="1219" mass="132657">MKSKIKRNVSFLLVIMMMLSITVTGYAQDTKEIDYENHWAGDVINQWIEKGLAKGYPDSTFRPNNAVTRAEFMALVNKSFGFTAVKPIDFMDVKEKDWFFSTVKVASTAGYIAGYPDKTIRPNQPISRQEAAVIIARITKLSPNAGMVEQLSDKENIPEWSKNLVGAVVAKGYMNGYPDKSFKPLNDITRAEAVVALNNTMKAKADVTIYDQKGTYGPKDGLEVVAGDCVVKADGVILQNLQIKGNLIIAKEVGNGNATLNNIAVAGETIVRGGGENSIHINGGQYNKIKIEKTSSGKVRVVANDAKGMDIVIANEATGDDIILEGNFDSVEVEAKDVKIKTQGETQIKEIKVSVNATGNEINLSNNTKVEKMLLNAGAKIKGQGTIVKAEINAGNVTFEKQPQEQKVADTVKEQPKVTNTSSGGGGSSSGGSGGSPTPDPAKAPTITKVETTQDEITVHFSEEIKKIESPNLIEFAAGSYKFDIYQKPGIATQIPLKNYGVVGQTANSLKLVRLDIWGDLSAINCDFRLFTGDGENIIIIAQSEDFKFKAFAGAKAEVETIIIEPNEMFISVEDKTGEGHLITGLTKTDFYLFDANGNKVDFNLKKGSEVDPYLPDHEYQITALQGEFIGDYFLRFAKEGYQPCVKKIEVKISETVYDTAGTYGPNEGIEEVKGNVIMKAEGVILQNLHIKGNLIIAEEVGSGNVTLNKVTVDGDTIVRGGGENSIHINGGQYNKIKIEKTSSGKVRIVATDAKGMDIIVTEEAAGDAIILEGSFESIEVEADNVEVKTQGTTVIKKLKVSLNAENNKITLDSTTTVDNLILDAKTEVKGQGTVAKAEVNADSVTFEKAPAEQIVGENVTEQPQVVVPEVGPFTPGEGGNLPNFTPFTAEEDKIGGLYITYNQQILPFIFGNTRPYRTNVDMNFLPPSEFGADSYTLQVSDDNGVSWSNYQSNDEDLTTTTTQDNFSLESVDKDYQYRLLVNGGPKDGYTSNVVEAKLTYVKTQFSAWGLDEGMHISGIMAPNMGRGLEASFIVRDLETSENIENAADYLTYQWYRLNPVSFEMTPISGATSLQYITTEEDAGYYLLIRATGDEINVGGYAQIISTWGNLLPNKAYVSNVTTEGFTLNLYKGIDQLKIEDLNLRDLNWNDVTITSVTPGDNNAVFHIAATIDENSTPLYLSINSDFWRIVSEIEGGHMESPGVEVSLSTTTPSEEPRD</sequence>
<dbReference type="STRING" id="656914.SAMN00017405_1773"/>
<dbReference type="PANTHER" id="PTHR43308">
    <property type="entry name" value="OUTER MEMBRANE PROTEIN ALPHA-RELATED"/>
    <property type="match status" value="1"/>
</dbReference>
<evidence type="ECO:0000313" key="6">
    <source>
        <dbReference type="Proteomes" id="UP000192731"/>
    </source>
</evidence>
<dbReference type="PROSITE" id="PS51272">
    <property type="entry name" value="SLH"/>
    <property type="match status" value="3"/>
</dbReference>
<keyword evidence="3" id="KW-0732">Signal</keyword>
<reference evidence="5 6" key="1">
    <citation type="submission" date="2017-04" db="EMBL/GenBank/DDBJ databases">
        <authorList>
            <person name="Afonso C.L."/>
            <person name="Miller P.J."/>
            <person name="Scott M.A."/>
            <person name="Spackman E."/>
            <person name="Goraichik I."/>
            <person name="Dimitrov K.M."/>
            <person name="Suarez D.L."/>
            <person name="Swayne D.E."/>
        </authorList>
    </citation>
    <scope>NUCLEOTIDE SEQUENCE [LARGE SCALE GENOMIC DNA]</scope>
    <source>
        <strain evidence="5 6">DSM 11270</strain>
    </source>
</reference>
<dbReference type="PANTHER" id="PTHR43308:SF5">
    <property type="entry name" value="S-LAYER PROTEIN _ PEPTIDOGLYCAN ENDO-BETA-N-ACETYLGLUCOSAMINIDASE"/>
    <property type="match status" value="1"/>
</dbReference>
<dbReference type="RefSeq" id="WP_084052753.1">
    <property type="nucleotide sequence ID" value="NZ_FWWT01000014.1"/>
</dbReference>
<proteinExistence type="predicted"/>
<name>A0A1W1V375_DESTI</name>
<feature type="signal peptide" evidence="3">
    <location>
        <begin position="1"/>
        <end position="27"/>
    </location>
</feature>
<feature type="region of interest" description="Disordered" evidence="2">
    <location>
        <begin position="401"/>
        <end position="453"/>
    </location>
</feature>
<protein>
    <submittedName>
        <fullName evidence="5">S-layer homology domain-containing protein</fullName>
    </submittedName>
</protein>